<keyword evidence="4" id="KW-1185">Reference proteome</keyword>
<keyword evidence="2" id="KW-0472">Membrane</keyword>
<proteinExistence type="predicted"/>
<dbReference type="OrthoDB" id="9810145at2"/>
<dbReference type="Gene3D" id="3.30.1150.10">
    <property type="match status" value="1"/>
</dbReference>
<evidence type="ECO:0000313" key="4">
    <source>
        <dbReference type="Proteomes" id="UP000184041"/>
    </source>
</evidence>
<dbReference type="RefSeq" id="WP_073067550.1">
    <property type="nucleotide sequence ID" value="NZ_FQUS01000024.1"/>
</dbReference>
<feature type="transmembrane region" description="Helical" evidence="2">
    <location>
        <begin position="20"/>
        <end position="38"/>
    </location>
</feature>
<accession>A0A1M5IRS0</accession>
<keyword evidence="2" id="KW-1133">Transmembrane helix</keyword>
<keyword evidence="2" id="KW-0812">Transmembrane</keyword>
<evidence type="ECO:0000256" key="1">
    <source>
        <dbReference type="SAM" id="MobiDB-lite"/>
    </source>
</evidence>
<evidence type="ECO:0000256" key="2">
    <source>
        <dbReference type="SAM" id="Phobius"/>
    </source>
</evidence>
<name>A0A1M5IRS0_9BACT</name>
<evidence type="ECO:0008006" key="5">
    <source>
        <dbReference type="Google" id="ProtNLM"/>
    </source>
</evidence>
<evidence type="ECO:0000313" key="3">
    <source>
        <dbReference type="EMBL" id="SHG31032.1"/>
    </source>
</evidence>
<organism evidence="3 4">
    <name type="scientific">Fodinibius roseus</name>
    <dbReference type="NCBI Taxonomy" id="1194090"/>
    <lineage>
        <taxon>Bacteria</taxon>
        <taxon>Pseudomonadati</taxon>
        <taxon>Balneolota</taxon>
        <taxon>Balneolia</taxon>
        <taxon>Balneolales</taxon>
        <taxon>Balneolaceae</taxon>
        <taxon>Fodinibius</taxon>
    </lineage>
</organism>
<dbReference type="STRING" id="1194090.SAMN05443144_12441"/>
<feature type="region of interest" description="Disordered" evidence="1">
    <location>
        <begin position="106"/>
        <end position="132"/>
    </location>
</feature>
<dbReference type="Proteomes" id="UP000184041">
    <property type="component" value="Unassembled WGS sequence"/>
</dbReference>
<dbReference type="AlphaFoldDB" id="A0A1M5IRS0"/>
<gene>
    <name evidence="3" type="ORF">SAMN05443144_12441</name>
</gene>
<dbReference type="EMBL" id="FQUS01000024">
    <property type="protein sequence ID" value="SHG31032.1"/>
    <property type="molecule type" value="Genomic_DNA"/>
</dbReference>
<protein>
    <recommendedName>
        <fullName evidence="5">Protein TonB, links inner and outer membranes</fullName>
    </recommendedName>
</protein>
<dbReference type="SUPFAM" id="SSF74653">
    <property type="entry name" value="TolA/TonB C-terminal domain"/>
    <property type="match status" value="1"/>
</dbReference>
<reference evidence="3 4" key="1">
    <citation type="submission" date="2016-11" db="EMBL/GenBank/DDBJ databases">
        <authorList>
            <person name="Jaros S."/>
            <person name="Januszkiewicz K."/>
            <person name="Wedrychowicz H."/>
        </authorList>
    </citation>
    <scope>NUCLEOTIDE SEQUENCE [LARGE SCALE GENOMIC DNA]</scope>
    <source>
        <strain evidence="3 4">DSM 21986</strain>
    </source>
</reference>
<sequence>MADSSKYNLREDSQYRIRMLSAIIVAQLIILAFVKFWPAEATRNQSLSERDFSENVVMLEDAVMTRQVSGPPPPPRPTAPIPEPTDEIIEEEITELDDIQFSENADPLSESTIGDQGRDEGPVAGSPDQPPRIIRIVEPPTPEAAQRANIKAEITVNFLVGTDGRVEEATIEQIRLYEGPDSRDFTIVDTINYGLTEVTLDAALQWKFQPARNNGQPVRTYSKQIFTFGF</sequence>